<evidence type="ECO:0000313" key="15">
    <source>
        <dbReference type="Proteomes" id="UP000838878"/>
    </source>
</evidence>
<evidence type="ECO:0000259" key="13">
    <source>
        <dbReference type="PROSITE" id="PS52035"/>
    </source>
</evidence>
<dbReference type="InterPro" id="IPR003146">
    <property type="entry name" value="M14A_act_pep"/>
</dbReference>
<name>A0A8J9Y054_9NEOP</name>
<keyword evidence="5" id="KW-0479">Metal-binding</keyword>
<sequence length="427" mass="48173">MMILVLAICACLTTVLAEKHDIYEGFSVYGVHLRDTSDQDIIDNLEVELNVDIWNHGALKVRDALVMVSPEKKAAFLDILNARGMKHYLHLANVAKSLKESDVEMSRWLQTRSNRQAPYLSYPRHAEVNEYMEMIAREYPNLVTLVTAGPSFEGRPVNYLKISTSNFTNTSKPIYFLNAALHAREWVVVPVALYTVHRLVEDLREEDRDLLENIDWIILPVANPDGYEFSHTDNRLWRRTRSYNPAVSTECRGVDANRNFDFNFNTTGVSTNPCSDVYPGTHAFSEPETGYVRDILQENINRIQTFLDVHSFGNYVLFPYGNSTLPPNAPQLHVVGAAMGATMDAKKIAKAPYYLVGNSELALYGASGAADCYSQSVGVPLSFTIELPGYEYDFRVPPQYLDQIITETWDGIAVTARISHMLSRTNN</sequence>
<keyword evidence="15" id="KW-1185">Reference proteome</keyword>
<dbReference type="PANTHER" id="PTHR11705">
    <property type="entry name" value="PROTEASE FAMILY M14 CARBOXYPEPTIDASE A,B"/>
    <property type="match status" value="1"/>
</dbReference>
<gene>
    <name evidence="14" type="ORF">BINO364_LOCUS1141</name>
</gene>
<proteinExistence type="inferred from homology"/>
<dbReference type="OrthoDB" id="3626597at2759"/>
<dbReference type="SUPFAM" id="SSF53187">
    <property type="entry name" value="Zn-dependent exopeptidases"/>
    <property type="match status" value="1"/>
</dbReference>
<evidence type="ECO:0000256" key="4">
    <source>
        <dbReference type="ARBA" id="ARBA00022670"/>
    </source>
</evidence>
<evidence type="ECO:0000256" key="10">
    <source>
        <dbReference type="ARBA" id="ARBA00023157"/>
    </source>
</evidence>
<dbReference type="GO" id="GO:0008270">
    <property type="term" value="F:zinc ion binding"/>
    <property type="evidence" value="ECO:0007669"/>
    <property type="project" value="InterPro"/>
</dbReference>
<dbReference type="Pfam" id="PF00246">
    <property type="entry name" value="Peptidase_M14"/>
    <property type="match status" value="1"/>
</dbReference>
<feature type="domain" description="Peptidase M14" evidence="13">
    <location>
        <begin position="118"/>
        <end position="419"/>
    </location>
</feature>
<evidence type="ECO:0000256" key="6">
    <source>
        <dbReference type="ARBA" id="ARBA00022729"/>
    </source>
</evidence>
<feature type="non-terminal residue" evidence="14">
    <location>
        <position position="427"/>
    </location>
</feature>
<dbReference type="FunFam" id="3.40.630.10:FF:000084">
    <property type="entry name" value="Carboxypeptidase B2"/>
    <property type="match status" value="1"/>
</dbReference>
<keyword evidence="4" id="KW-0645">Protease</keyword>
<dbReference type="GO" id="GO:0004181">
    <property type="term" value="F:metallocarboxypeptidase activity"/>
    <property type="evidence" value="ECO:0007669"/>
    <property type="project" value="InterPro"/>
</dbReference>
<evidence type="ECO:0000256" key="5">
    <source>
        <dbReference type="ARBA" id="ARBA00022723"/>
    </source>
</evidence>
<dbReference type="SMART" id="SM00631">
    <property type="entry name" value="Zn_pept"/>
    <property type="match status" value="1"/>
</dbReference>
<keyword evidence="6 12" id="KW-0732">Signal</keyword>
<protein>
    <recommendedName>
        <fullName evidence="13">Peptidase M14 domain-containing protein</fullName>
    </recommendedName>
</protein>
<dbReference type="Proteomes" id="UP000838878">
    <property type="component" value="Chromosome 1"/>
</dbReference>
<dbReference type="GO" id="GO:0006508">
    <property type="term" value="P:proteolysis"/>
    <property type="evidence" value="ECO:0007669"/>
    <property type="project" value="UniProtKB-KW"/>
</dbReference>
<dbReference type="Gene3D" id="3.40.630.10">
    <property type="entry name" value="Zn peptidases"/>
    <property type="match status" value="1"/>
</dbReference>
<keyword evidence="8" id="KW-0862">Zinc</keyword>
<evidence type="ECO:0000256" key="11">
    <source>
        <dbReference type="PROSITE-ProRule" id="PRU01379"/>
    </source>
</evidence>
<dbReference type="EMBL" id="OV170221">
    <property type="protein sequence ID" value="CAH0714054.1"/>
    <property type="molecule type" value="Genomic_DNA"/>
</dbReference>
<evidence type="ECO:0000313" key="14">
    <source>
        <dbReference type="EMBL" id="CAH0714054.1"/>
    </source>
</evidence>
<comment type="similarity">
    <text evidence="2 11">Belongs to the peptidase M14 family.</text>
</comment>
<dbReference type="PANTHER" id="PTHR11705:SF140">
    <property type="entry name" value="FI02848P-RELATED"/>
    <property type="match status" value="1"/>
</dbReference>
<evidence type="ECO:0000256" key="12">
    <source>
        <dbReference type="SAM" id="SignalP"/>
    </source>
</evidence>
<keyword evidence="9" id="KW-0482">Metalloprotease</keyword>
<feature type="active site" description="Proton donor/acceptor" evidence="11">
    <location>
        <position position="386"/>
    </location>
</feature>
<dbReference type="SUPFAM" id="SSF54897">
    <property type="entry name" value="Protease propeptides/inhibitors"/>
    <property type="match status" value="1"/>
</dbReference>
<evidence type="ECO:0000256" key="9">
    <source>
        <dbReference type="ARBA" id="ARBA00023049"/>
    </source>
</evidence>
<organism evidence="14 15">
    <name type="scientific">Brenthis ino</name>
    <name type="common">lesser marbled fritillary</name>
    <dbReference type="NCBI Taxonomy" id="405034"/>
    <lineage>
        <taxon>Eukaryota</taxon>
        <taxon>Metazoa</taxon>
        <taxon>Ecdysozoa</taxon>
        <taxon>Arthropoda</taxon>
        <taxon>Hexapoda</taxon>
        <taxon>Insecta</taxon>
        <taxon>Pterygota</taxon>
        <taxon>Neoptera</taxon>
        <taxon>Endopterygota</taxon>
        <taxon>Lepidoptera</taxon>
        <taxon>Glossata</taxon>
        <taxon>Ditrysia</taxon>
        <taxon>Papilionoidea</taxon>
        <taxon>Nymphalidae</taxon>
        <taxon>Heliconiinae</taxon>
        <taxon>Argynnini</taxon>
        <taxon>Brenthis</taxon>
    </lineage>
</organism>
<dbReference type="PROSITE" id="PS52035">
    <property type="entry name" value="PEPTIDASE_M14"/>
    <property type="match status" value="1"/>
</dbReference>
<accession>A0A8J9Y054</accession>
<dbReference type="InterPro" id="IPR000834">
    <property type="entry name" value="Peptidase_M14"/>
</dbReference>
<dbReference type="InterPro" id="IPR036990">
    <property type="entry name" value="M14A-like_propep"/>
</dbReference>
<dbReference type="Gene3D" id="3.30.70.340">
    <property type="entry name" value="Metallocarboxypeptidase-like"/>
    <property type="match status" value="1"/>
</dbReference>
<dbReference type="AlphaFoldDB" id="A0A8J9Y054"/>
<evidence type="ECO:0000256" key="3">
    <source>
        <dbReference type="ARBA" id="ARBA00022645"/>
    </source>
</evidence>
<keyword evidence="3" id="KW-0121">Carboxypeptidase</keyword>
<evidence type="ECO:0000256" key="2">
    <source>
        <dbReference type="ARBA" id="ARBA00005988"/>
    </source>
</evidence>
<evidence type="ECO:0000256" key="1">
    <source>
        <dbReference type="ARBA" id="ARBA00001947"/>
    </source>
</evidence>
<dbReference type="PRINTS" id="PR00765">
    <property type="entry name" value="CRBOXYPTASEA"/>
</dbReference>
<feature type="chain" id="PRO_5035436430" description="Peptidase M14 domain-containing protein" evidence="12">
    <location>
        <begin position="18"/>
        <end position="427"/>
    </location>
</feature>
<evidence type="ECO:0000256" key="8">
    <source>
        <dbReference type="ARBA" id="ARBA00022833"/>
    </source>
</evidence>
<keyword evidence="10" id="KW-1015">Disulfide bond</keyword>
<comment type="cofactor">
    <cofactor evidence="1">
        <name>Zn(2+)</name>
        <dbReference type="ChEBI" id="CHEBI:29105"/>
    </cofactor>
</comment>
<dbReference type="Pfam" id="PF02244">
    <property type="entry name" value="Propep_M14"/>
    <property type="match status" value="1"/>
</dbReference>
<evidence type="ECO:0000256" key="7">
    <source>
        <dbReference type="ARBA" id="ARBA00022801"/>
    </source>
</evidence>
<feature type="signal peptide" evidence="12">
    <location>
        <begin position="1"/>
        <end position="17"/>
    </location>
</feature>
<dbReference type="GO" id="GO:0005615">
    <property type="term" value="C:extracellular space"/>
    <property type="evidence" value="ECO:0007669"/>
    <property type="project" value="TreeGrafter"/>
</dbReference>
<reference evidence="14" key="1">
    <citation type="submission" date="2021-12" db="EMBL/GenBank/DDBJ databases">
        <authorList>
            <person name="Martin H S."/>
        </authorList>
    </citation>
    <scope>NUCLEOTIDE SEQUENCE</scope>
</reference>
<keyword evidence="7" id="KW-0378">Hydrolase</keyword>